<dbReference type="PROSITE" id="PS50181">
    <property type="entry name" value="FBOX"/>
    <property type="match status" value="1"/>
</dbReference>
<organism evidence="2">
    <name type="scientific">Prunus dulcis</name>
    <name type="common">Almond</name>
    <name type="synonym">Amygdalus dulcis</name>
    <dbReference type="NCBI Taxonomy" id="3755"/>
    <lineage>
        <taxon>Eukaryota</taxon>
        <taxon>Viridiplantae</taxon>
        <taxon>Streptophyta</taxon>
        <taxon>Embryophyta</taxon>
        <taxon>Tracheophyta</taxon>
        <taxon>Spermatophyta</taxon>
        <taxon>Magnoliopsida</taxon>
        <taxon>eudicotyledons</taxon>
        <taxon>Gunneridae</taxon>
        <taxon>Pentapetalae</taxon>
        <taxon>rosids</taxon>
        <taxon>fabids</taxon>
        <taxon>Rosales</taxon>
        <taxon>Rosaceae</taxon>
        <taxon>Amygdaloideae</taxon>
        <taxon>Amygdaleae</taxon>
        <taxon>Prunus</taxon>
    </lineage>
</organism>
<dbReference type="NCBIfam" id="TIGR01640">
    <property type="entry name" value="F_box_assoc_1"/>
    <property type="match status" value="1"/>
</dbReference>
<dbReference type="InterPro" id="IPR017451">
    <property type="entry name" value="F-box-assoc_interact_dom"/>
</dbReference>
<dbReference type="SUPFAM" id="SSF81383">
    <property type="entry name" value="F-box domain"/>
    <property type="match status" value="1"/>
</dbReference>
<gene>
    <name evidence="2" type="ORF">Prudu_010705</name>
</gene>
<dbReference type="PANTHER" id="PTHR31672:SF13">
    <property type="entry name" value="F-BOX PROTEIN CPR30-LIKE"/>
    <property type="match status" value="1"/>
</dbReference>
<evidence type="ECO:0000313" key="2">
    <source>
        <dbReference type="EMBL" id="BBH00660.1"/>
    </source>
</evidence>
<dbReference type="Gene3D" id="2.120.10.80">
    <property type="entry name" value="Kelch-type beta propeller"/>
    <property type="match status" value="1"/>
</dbReference>
<dbReference type="InterPro" id="IPR006527">
    <property type="entry name" value="F-box-assoc_dom_typ1"/>
</dbReference>
<feature type="domain" description="F-box" evidence="1">
    <location>
        <begin position="35"/>
        <end position="80"/>
    </location>
</feature>
<dbReference type="AlphaFoldDB" id="A0A4Y1R8W4"/>
<dbReference type="InterPro" id="IPR050796">
    <property type="entry name" value="SCF_F-box_component"/>
</dbReference>
<name>A0A4Y1R8W4_PRUDU</name>
<dbReference type="PANTHER" id="PTHR31672">
    <property type="entry name" value="BNACNNG10540D PROTEIN"/>
    <property type="match status" value="1"/>
</dbReference>
<dbReference type="EMBL" id="AP019300">
    <property type="protein sequence ID" value="BBH00660.1"/>
    <property type="molecule type" value="Genomic_DNA"/>
</dbReference>
<dbReference type="InterPro" id="IPR015915">
    <property type="entry name" value="Kelch-typ_b-propeller"/>
</dbReference>
<accession>A0A4Y1R8W4</accession>
<dbReference type="Gene3D" id="1.20.1280.50">
    <property type="match status" value="1"/>
</dbReference>
<dbReference type="InterPro" id="IPR036047">
    <property type="entry name" value="F-box-like_dom_sf"/>
</dbReference>
<proteinExistence type="predicted"/>
<dbReference type="Pfam" id="PF07734">
    <property type="entry name" value="FBA_1"/>
    <property type="match status" value="1"/>
</dbReference>
<sequence>MKSIVDLKLMNKNRRKKRKGGLTPTSSTETQLEIQAIMAELPPEVIINILSRLQVGRLLCFRSIAKTWRSLIDSPYFVDLHLEKSAEAKSHLSLILRKDSDLYYINFDSLDDAVELNHPLMCYSNRIRVLGSCNGLLCICNVAEDIALWNPSTKKYRVLPSLPSDRKRDSGMCLCGARVYGLGYDAGHDDYKLVRISQFIGLDYLSFESEVKVYSLRNNAWKKVEDMPYVLCYTRKMGILVSGCVHWVVTRQLELDQLATELVIAFDIVKETFREVPMPESMNRKCQIDVGYLGGCLCIVAKYEDAGVDVWTLKEYGVRESWSKLLTLTQARRIKSVRPLVYSKNGREVLLEQDHENLVWFDLKSQRVKSVKVRGLPDLFEAVVCMESLVSVHPSRRDDRKKQESVGGRRIRRGMISWLKASSWCFRQSEKKTRTKSGELRPSVRDPECDNHFSVIINEGSGEGCLVDMGPYLTFLGGKDNSLSDSVLNFVGQLQLWSSRRE</sequence>
<dbReference type="Pfam" id="PF00646">
    <property type="entry name" value="F-box"/>
    <property type="match status" value="1"/>
</dbReference>
<dbReference type="InterPro" id="IPR001810">
    <property type="entry name" value="F-box_dom"/>
</dbReference>
<reference evidence="2" key="1">
    <citation type="journal article" date="2019" name="Science">
        <title>Mutation of a bHLH transcription factor allowed almond domestication.</title>
        <authorList>
            <person name="Sanchez-Perez R."/>
            <person name="Pavan S."/>
            <person name="Mazzeo R."/>
            <person name="Moldovan C."/>
            <person name="Aiese Cigliano R."/>
            <person name="Del Cueto J."/>
            <person name="Ricciardi F."/>
            <person name="Lotti C."/>
            <person name="Ricciardi L."/>
            <person name="Dicenta F."/>
            <person name="Lopez-Marques R.L."/>
            <person name="Lindberg Moller B."/>
        </authorList>
    </citation>
    <scope>NUCLEOTIDE SEQUENCE</scope>
</reference>
<evidence type="ECO:0000259" key="1">
    <source>
        <dbReference type="PROSITE" id="PS50181"/>
    </source>
</evidence>
<protein>
    <submittedName>
        <fullName evidence="2">F-box and associated interaction domains-containing protein</fullName>
    </submittedName>
</protein>
<dbReference type="InterPro" id="IPR011043">
    <property type="entry name" value="Gal_Oxase/kelch_b-propeller"/>
</dbReference>
<dbReference type="SUPFAM" id="SSF50965">
    <property type="entry name" value="Galactose oxidase, central domain"/>
    <property type="match status" value="1"/>
</dbReference>